<evidence type="ECO:0000313" key="1">
    <source>
        <dbReference type="EMBL" id="AFT90548.1"/>
    </source>
</evidence>
<gene>
    <name evidence="1" type="ORF">BUPH_08420</name>
</gene>
<dbReference type="EMBL" id="CP003865">
    <property type="protein sequence ID" value="AFT90548.1"/>
    <property type="molecule type" value="Genomic_DNA"/>
</dbReference>
<dbReference type="eggNOG" id="ENOG5031FNF">
    <property type="taxonomic scope" value="Bacteria"/>
</dbReference>
<geneLocation type="plasmid" evidence="1 2">
    <name>pSYMBR3459</name>
</geneLocation>
<evidence type="ECO:0000313" key="2">
    <source>
        <dbReference type="Proteomes" id="UP000010105"/>
    </source>
</evidence>
<protein>
    <submittedName>
        <fullName evidence="1">Uncharacterized protein</fullName>
    </submittedName>
</protein>
<dbReference type="AlphaFoldDB" id="K0E229"/>
<reference evidence="1 2" key="1">
    <citation type="journal article" date="2012" name="J. Bacteriol.">
        <title>Complete Genome Sequence of Burkholderia phenoliruptrix BR3459a (CLA1), a Heat-Tolerant, Nitrogen-Fixing Symbiont of Mimosa flocculosa.</title>
        <authorList>
            <person name="de Oliveira Cunha C."/>
            <person name="Goda Zuleta L.F."/>
            <person name="Paula de Almeida L.G."/>
            <person name="Prioli Ciapina L."/>
            <person name="Lustrino Borges W."/>
            <person name="Pitard R.M."/>
            <person name="Baldani J.I."/>
            <person name="Straliotto R."/>
            <person name="de Faria S.M."/>
            <person name="Hungria M."/>
            <person name="Sousa Cavada B."/>
            <person name="Mercante F.M."/>
            <person name="Ribeiro de Vasconcelos A.T."/>
        </authorList>
    </citation>
    <scope>NUCLEOTIDE SEQUENCE [LARGE SCALE GENOMIC DNA]</scope>
    <source>
        <strain evidence="1 2">BR3459a</strain>
        <plasmid evidence="1 2">pSYMBR3459</plasmid>
    </source>
</reference>
<dbReference type="PATRIC" id="fig|1229205.11.peg.7337"/>
<keyword evidence="1" id="KW-0614">Plasmid</keyword>
<accession>K0E229</accession>
<dbReference type="KEGG" id="bpx:BUPH_08420"/>
<organism evidence="1 2">
    <name type="scientific">Paraburkholderia phenoliruptrix BR3459a</name>
    <dbReference type="NCBI Taxonomy" id="1229205"/>
    <lineage>
        <taxon>Bacteria</taxon>
        <taxon>Pseudomonadati</taxon>
        <taxon>Pseudomonadota</taxon>
        <taxon>Betaproteobacteria</taxon>
        <taxon>Burkholderiales</taxon>
        <taxon>Burkholderiaceae</taxon>
        <taxon>Paraburkholderia</taxon>
    </lineage>
</organism>
<dbReference type="HOGENOM" id="CLU_1615906_0_0_4"/>
<dbReference type="Proteomes" id="UP000010105">
    <property type="component" value="Plasmid pSYMBR3459"/>
</dbReference>
<name>K0E229_9BURK</name>
<sequence>MPENGSATATIFLTSLNVTNDIPASPDTFGTAMAHGPEREKQFNFAERQALVAVALHGFLSDGLASSGDRPRGQLPCRRPVSAPAVRWFHRMLSSTTLLSNNLSAFRRIWLHAAIHWHPLDERVVGAALECYRGGLEVSVIPYANVTSRNCICDTTRFIVSTGHSSKPSAP</sequence>
<proteinExistence type="predicted"/>